<evidence type="ECO:0000256" key="12">
    <source>
        <dbReference type="ARBA" id="ARBA00066296"/>
    </source>
</evidence>
<dbReference type="InterPro" id="IPR008271">
    <property type="entry name" value="Ser/Thr_kinase_AS"/>
</dbReference>
<organism evidence="17 18">
    <name type="scientific">Senna tora</name>
    <dbReference type="NCBI Taxonomy" id="362788"/>
    <lineage>
        <taxon>Eukaryota</taxon>
        <taxon>Viridiplantae</taxon>
        <taxon>Streptophyta</taxon>
        <taxon>Embryophyta</taxon>
        <taxon>Tracheophyta</taxon>
        <taxon>Spermatophyta</taxon>
        <taxon>Magnoliopsida</taxon>
        <taxon>eudicotyledons</taxon>
        <taxon>Gunneridae</taxon>
        <taxon>Pentapetalae</taxon>
        <taxon>rosids</taxon>
        <taxon>fabids</taxon>
        <taxon>Fabales</taxon>
        <taxon>Fabaceae</taxon>
        <taxon>Caesalpinioideae</taxon>
        <taxon>Cassia clade</taxon>
        <taxon>Senna</taxon>
    </lineage>
</organism>
<evidence type="ECO:0000256" key="6">
    <source>
        <dbReference type="ARBA" id="ARBA00022741"/>
    </source>
</evidence>
<feature type="region of interest" description="Disordered" evidence="15">
    <location>
        <begin position="28"/>
        <end position="57"/>
    </location>
</feature>
<dbReference type="GO" id="GO:0035556">
    <property type="term" value="P:intracellular signal transduction"/>
    <property type="evidence" value="ECO:0007669"/>
    <property type="project" value="TreeGrafter"/>
</dbReference>
<dbReference type="AlphaFoldDB" id="A0A834SY22"/>
<dbReference type="EMBL" id="JAAIUW010000012">
    <property type="protein sequence ID" value="KAF7805574.1"/>
    <property type="molecule type" value="Genomic_DNA"/>
</dbReference>
<feature type="domain" description="Protein kinase" evidence="16">
    <location>
        <begin position="106"/>
        <end position="367"/>
    </location>
</feature>
<evidence type="ECO:0000313" key="18">
    <source>
        <dbReference type="Proteomes" id="UP000634136"/>
    </source>
</evidence>
<comment type="caution">
    <text evidence="17">The sequence shown here is derived from an EMBL/GenBank/DDBJ whole genome shotgun (WGS) entry which is preliminary data.</text>
</comment>
<keyword evidence="3" id="KW-0597">Phosphoprotein</keyword>
<sequence length="398" mass="45100">MGCCSCFGLFRRFRRRRGKVGIKHNQSQVPLLDEDREDEDGSSNGDVTDTFFSGDDSEVPIRARSSEEILKLREENDLICRKFPVKETNKVVRMEDENGNKMVNEYVREYRIGSGSYGKVVLYRSSVDGKHYAIKAFHKSHLQKLRVAPAETAMMDVLREVLIMKMLEHPNIVNLIEVIDDPESDHFYMVLEYVEGKWVCEGSGPPCGLGEETARKYMRDIVSGLRYLHAHNIVHGDIKPDNLLVTRHGTVKIGDFSVSQAIEDDNDELRRSPGTPVFTAPECCLGLTYNGKAADTWAVGVTLYCMILGQYPFLGDTLQDTYDRIVNNPLELPDNLNPQIRNLLEGLLCKDPNNRMTLGDVAEHSWIVGDDGPIPEYLCWCKRKSLEGEDLYCNNILS</sequence>
<keyword evidence="4" id="KW-0945">Host-virus interaction</keyword>
<protein>
    <recommendedName>
        <fullName evidence="1">non-specific serine/threonine protein kinase</fullName>
        <ecNumber evidence="1">2.7.11.1</ecNumber>
    </recommendedName>
</protein>
<dbReference type="PANTHER" id="PTHR24346:SF39">
    <property type="entry name" value="SERINE_THREONINE-PROTEIN KINASE GRIK1-RELATED"/>
    <property type="match status" value="1"/>
</dbReference>
<comment type="similarity">
    <text evidence="14">Belongs to the protein kinase superfamily.</text>
</comment>
<dbReference type="Gene3D" id="1.10.510.10">
    <property type="entry name" value="Transferase(Phosphotransferase) domain 1"/>
    <property type="match status" value="1"/>
</dbReference>
<evidence type="ECO:0000313" key="17">
    <source>
        <dbReference type="EMBL" id="KAF7805574.1"/>
    </source>
</evidence>
<keyword evidence="18" id="KW-1185">Reference proteome</keyword>
<gene>
    <name evidence="17" type="ORF">G2W53_037735</name>
</gene>
<accession>A0A834SY22</accession>
<evidence type="ECO:0000256" key="10">
    <source>
        <dbReference type="ARBA" id="ARBA00048679"/>
    </source>
</evidence>
<dbReference type="OrthoDB" id="68483at2759"/>
<dbReference type="PANTHER" id="PTHR24346">
    <property type="entry name" value="MAP/MICROTUBULE AFFINITY-REGULATING KINASE"/>
    <property type="match status" value="1"/>
</dbReference>
<feature type="compositionally biased region" description="Acidic residues" evidence="15">
    <location>
        <begin position="32"/>
        <end position="41"/>
    </location>
</feature>
<evidence type="ECO:0000256" key="15">
    <source>
        <dbReference type="SAM" id="MobiDB-lite"/>
    </source>
</evidence>
<evidence type="ECO:0000256" key="14">
    <source>
        <dbReference type="RuleBase" id="RU000304"/>
    </source>
</evidence>
<dbReference type="SMART" id="SM00220">
    <property type="entry name" value="S_TKc"/>
    <property type="match status" value="1"/>
</dbReference>
<dbReference type="Proteomes" id="UP000634136">
    <property type="component" value="Unassembled WGS sequence"/>
</dbReference>
<dbReference type="FunFam" id="1.10.510.10:FF:000747">
    <property type="entry name" value="Serine/threonine-protein kinase GRIK2"/>
    <property type="match status" value="1"/>
</dbReference>
<keyword evidence="8 13" id="KW-0067">ATP-binding</keyword>
<dbReference type="InterPro" id="IPR017441">
    <property type="entry name" value="Protein_kinase_ATP_BS"/>
</dbReference>
<dbReference type="InterPro" id="IPR000719">
    <property type="entry name" value="Prot_kinase_dom"/>
</dbReference>
<evidence type="ECO:0000256" key="5">
    <source>
        <dbReference type="ARBA" id="ARBA00022679"/>
    </source>
</evidence>
<feature type="binding site" evidence="13">
    <location>
        <position position="135"/>
    </location>
    <ligand>
        <name>ATP</name>
        <dbReference type="ChEBI" id="CHEBI:30616"/>
    </ligand>
</feature>
<dbReference type="Pfam" id="PF00069">
    <property type="entry name" value="Pkinase"/>
    <property type="match status" value="1"/>
</dbReference>
<dbReference type="EC" id="2.7.11.1" evidence="1"/>
<evidence type="ECO:0000256" key="8">
    <source>
        <dbReference type="ARBA" id="ARBA00022840"/>
    </source>
</evidence>
<dbReference type="GO" id="GO:0004674">
    <property type="term" value="F:protein serine/threonine kinase activity"/>
    <property type="evidence" value="ECO:0007669"/>
    <property type="project" value="UniProtKB-KW"/>
</dbReference>
<dbReference type="CDD" id="cd14008">
    <property type="entry name" value="STKc_LKB1_CaMKK"/>
    <property type="match status" value="1"/>
</dbReference>
<comment type="subunit">
    <text evidence="12">Associates with the SNF1-related protein kinase (SnRK) complex. Interacts with AL1, a geminivirus (TGMV) protein essential for viral replication.</text>
</comment>
<dbReference type="PROSITE" id="PS00108">
    <property type="entry name" value="PROTEIN_KINASE_ST"/>
    <property type="match status" value="1"/>
</dbReference>
<evidence type="ECO:0000256" key="11">
    <source>
        <dbReference type="ARBA" id="ARBA00054601"/>
    </source>
</evidence>
<dbReference type="PROSITE" id="PS50011">
    <property type="entry name" value="PROTEIN_KINASE_DOM"/>
    <property type="match status" value="1"/>
</dbReference>
<evidence type="ECO:0000256" key="4">
    <source>
        <dbReference type="ARBA" id="ARBA00022581"/>
    </source>
</evidence>
<keyword evidence="5" id="KW-0808">Transferase</keyword>
<feature type="compositionally biased region" description="Polar residues" evidence="15">
    <location>
        <begin position="42"/>
        <end position="51"/>
    </location>
</feature>
<dbReference type="GO" id="GO:0005737">
    <property type="term" value="C:cytoplasm"/>
    <property type="evidence" value="ECO:0007669"/>
    <property type="project" value="TreeGrafter"/>
</dbReference>
<evidence type="ECO:0000256" key="9">
    <source>
        <dbReference type="ARBA" id="ARBA00047899"/>
    </source>
</evidence>
<proteinExistence type="inferred from homology"/>
<dbReference type="FunFam" id="3.30.200.20:FF:000206">
    <property type="entry name" value="Serine/threonine-protein kinase Ssp1"/>
    <property type="match status" value="1"/>
</dbReference>
<evidence type="ECO:0000256" key="2">
    <source>
        <dbReference type="ARBA" id="ARBA00022527"/>
    </source>
</evidence>
<dbReference type="GO" id="GO:0009615">
    <property type="term" value="P:response to virus"/>
    <property type="evidence" value="ECO:0007669"/>
    <property type="project" value="UniProtKB-ARBA"/>
</dbReference>
<evidence type="ECO:0000256" key="13">
    <source>
        <dbReference type="PROSITE-ProRule" id="PRU10141"/>
    </source>
</evidence>
<dbReference type="Gene3D" id="3.30.200.20">
    <property type="entry name" value="Phosphorylase Kinase, domain 1"/>
    <property type="match status" value="1"/>
</dbReference>
<dbReference type="SUPFAM" id="SSF56112">
    <property type="entry name" value="Protein kinase-like (PK-like)"/>
    <property type="match status" value="1"/>
</dbReference>
<keyword evidence="2 14" id="KW-0723">Serine/threonine-protein kinase</keyword>
<reference evidence="17" key="1">
    <citation type="submission" date="2020-09" db="EMBL/GenBank/DDBJ databases">
        <title>Genome-Enabled Discovery of Anthraquinone Biosynthesis in Senna tora.</title>
        <authorList>
            <person name="Kang S.-H."/>
            <person name="Pandey R.P."/>
            <person name="Lee C.-M."/>
            <person name="Sim J.-S."/>
            <person name="Jeong J.-T."/>
            <person name="Choi B.-S."/>
            <person name="Jung M."/>
            <person name="Ginzburg D."/>
            <person name="Zhao K."/>
            <person name="Won S.Y."/>
            <person name="Oh T.-J."/>
            <person name="Yu Y."/>
            <person name="Kim N.-H."/>
            <person name="Lee O.R."/>
            <person name="Lee T.-H."/>
            <person name="Bashyal P."/>
            <person name="Kim T.-S."/>
            <person name="Lee W.-H."/>
            <person name="Kawkins C."/>
            <person name="Kim C.-K."/>
            <person name="Kim J.S."/>
            <person name="Ahn B.O."/>
            <person name="Rhee S.Y."/>
            <person name="Sohng J.K."/>
        </authorList>
    </citation>
    <scope>NUCLEOTIDE SEQUENCE</scope>
    <source>
        <tissue evidence="17">Leaf</tissue>
    </source>
</reference>
<keyword evidence="7 17" id="KW-0418">Kinase</keyword>
<comment type="catalytic activity">
    <reaction evidence="10">
        <text>L-seryl-[protein] + ATP = O-phospho-L-seryl-[protein] + ADP + H(+)</text>
        <dbReference type="Rhea" id="RHEA:17989"/>
        <dbReference type="Rhea" id="RHEA-COMP:9863"/>
        <dbReference type="Rhea" id="RHEA-COMP:11604"/>
        <dbReference type="ChEBI" id="CHEBI:15378"/>
        <dbReference type="ChEBI" id="CHEBI:29999"/>
        <dbReference type="ChEBI" id="CHEBI:30616"/>
        <dbReference type="ChEBI" id="CHEBI:83421"/>
        <dbReference type="ChEBI" id="CHEBI:456216"/>
        <dbReference type="EC" id="2.7.11.1"/>
    </reaction>
</comment>
<keyword evidence="6 13" id="KW-0547">Nucleotide-binding</keyword>
<dbReference type="InterPro" id="IPR011009">
    <property type="entry name" value="Kinase-like_dom_sf"/>
</dbReference>
<dbReference type="GO" id="GO:0005524">
    <property type="term" value="F:ATP binding"/>
    <property type="evidence" value="ECO:0007669"/>
    <property type="project" value="UniProtKB-UniRule"/>
</dbReference>
<evidence type="ECO:0000256" key="3">
    <source>
        <dbReference type="ARBA" id="ARBA00022553"/>
    </source>
</evidence>
<evidence type="ECO:0000256" key="7">
    <source>
        <dbReference type="ARBA" id="ARBA00022777"/>
    </source>
</evidence>
<comment type="catalytic activity">
    <reaction evidence="9">
        <text>L-threonyl-[protein] + ATP = O-phospho-L-threonyl-[protein] + ADP + H(+)</text>
        <dbReference type="Rhea" id="RHEA:46608"/>
        <dbReference type="Rhea" id="RHEA-COMP:11060"/>
        <dbReference type="Rhea" id="RHEA-COMP:11605"/>
        <dbReference type="ChEBI" id="CHEBI:15378"/>
        <dbReference type="ChEBI" id="CHEBI:30013"/>
        <dbReference type="ChEBI" id="CHEBI:30616"/>
        <dbReference type="ChEBI" id="CHEBI:61977"/>
        <dbReference type="ChEBI" id="CHEBI:456216"/>
        <dbReference type="EC" id="2.7.11.1"/>
    </reaction>
</comment>
<name>A0A834SY22_9FABA</name>
<dbReference type="PROSITE" id="PS00107">
    <property type="entry name" value="PROTEIN_KINASE_ATP"/>
    <property type="match status" value="1"/>
</dbReference>
<comment type="function">
    <text evidence="11">Activates SnRK1.1/KIN10 and SnRK1.2/KIN11 by phosphorylation of their activation-loop 'Thr-198' and 'Thr-176', respectively. Required for the regulation by SnRK1 kinases of the transcription of a large set of genes, the modification the activity of metabolic enzymes, and the control of various nutrient-responsive cellular developmental processes.</text>
</comment>
<evidence type="ECO:0000259" key="16">
    <source>
        <dbReference type="PROSITE" id="PS50011"/>
    </source>
</evidence>
<evidence type="ECO:0000256" key="1">
    <source>
        <dbReference type="ARBA" id="ARBA00012513"/>
    </source>
</evidence>